<protein>
    <submittedName>
        <fullName evidence="2">Glycosyltransferase family 2 protein</fullName>
    </submittedName>
</protein>
<sequence length="416" mass="47013">MDHPIKLSICIPTYNRAHFLERLLGLIADEYRFPFSYEVVISDDCSKDNTAEVAQTFADRGLPVVYRRCTRNVGYEKNLLSALHLARGELIIYLGDDDQLIAEGVVDAVRYMDAHPETSVCYTPSITRNEVAGTNVGQSFVLQKDHVFQRGDFDGALKFILRQHIFPETGIYRASALRSVWTSRLFCYWAFAYLAHFLDHGAITFRSNPFYVAITESVIARDRPPAGEEEVMRAWDRYRGGLDYMLYLGQRRGSISSKPEVLRSYALWIEEFTTIRMTVAARFWVAARDFVRAFELLTRINAFGHGTGGEAQHLMRTVPQMAAIQTLAHIANSVAGITDVIIHSFPNAKDLGQHLRNLGLDAAINIRSIDLVRDDEKLDSMVVLFLKEEERELFLTAGFSPGLLFSEADLLSTVVV</sequence>
<dbReference type="InterPro" id="IPR001173">
    <property type="entry name" value="Glyco_trans_2-like"/>
</dbReference>
<keyword evidence="3" id="KW-1185">Reference proteome</keyword>
<dbReference type="PANTHER" id="PTHR22916">
    <property type="entry name" value="GLYCOSYLTRANSFERASE"/>
    <property type="match status" value="1"/>
</dbReference>
<evidence type="ECO:0000313" key="3">
    <source>
        <dbReference type="Proteomes" id="UP001597322"/>
    </source>
</evidence>
<gene>
    <name evidence="2" type="ORF">ACFSE1_05120</name>
</gene>
<dbReference type="SUPFAM" id="SSF53448">
    <property type="entry name" value="Nucleotide-diphospho-sugar transferases"/>
    <property type="match status" value="1"/>
</dbReference>
<organism evidence="2 3">
    <name type="scientific">Rhizobium helianthi</name>
    <dbReference type="NCBI Taxonomy" id="1132695"/>
    <lineage>
        <taxon>Bacteria</taxon>
        <taxon>Pseudomonadati</taxon>
        <taxon>Pseudomonadota</taxon>
        <taxon>Alphaproteobacteria</taxon>
        <taxon>Hyphomicrobiales</taxon>
        <taxon>Rhizobiaceae</taxon>
        <taxon>Rhizobium/Agrobacterium group</taxon>
        <taxon>Rhizobium</taxon>
    </lineage>
</organism>
<evidence type="ECO:0000259" key="1">
    <source>
        <dbReference type="Pfam" id="PF00535"/>
    </source>
</evidence>
<dbReference type="Proteomes" id="UP001597322">
    <property type="component" value="Unassembled WGS sequence"/>
</dbReference>
<dbReference type="Pfam" id="PF00535">
    <property type="entry name" value="Glycos_transf_2"/>
    <property type="match status" value="1"/>
</dbReference>
<proteinExistence type="predicted"/>
<dbReference type="PANTHER" id="PTHR22916:SF3">
    <property type="entry name" value="UDP-GLCNAC:BETAGAL BETA-1,3-N-ACETYLGLUCOSAMINYLTRANSFERASE-LIKE PROTEIN 1"/>
    <property type="match status" value="1"/>
</dbReference>
<dbReference type="RefSeq" id="WP_377397335.1">
    <property type="nucleotide sequence ID" value="NZ_JBHUEQ010000005.1"/>
</dbReference>
<dbReference type="Gene3D" id="3.90.550.10">
    <property type="entry name" value="Spore Coat Polysaccharide Biosynthesis Protein SpsA, Chain A"/>
    <property type="match status" value="1"/>
</dbReference>
<evidence type="ECO:0000313" key="2">
    <source>
        <dbReference type="EMBL" id="MFD1744838.1"/>
    </source>
</evidence>
<dbReference type="EMBL" id="JBHUEQ010000005">
    <property type="protein sequence ID" value="MFD1744838.1"/>
    <property type="molecule type" value="Genomic_DNA"/>
</dbReference>
<feature type="domain" description="Glycosyltransferase 2-like" evidence="1">
    <location>
        <begin position="8"/>
        <end position="140"/>
    </location>
</feature>
<comment type="caution">
    <text evidence="2">The sequence shown here is derived from an EMBL/GenBank/DDBJ whole genome shotgun (WGS) entry which is preliminary data.</text>
</comment>
<reference evidence="3" key="1">
    <citation type="journal article" date="2019" name="Int. J. Syst. Evol. Microbiol.">
        <title>The Global Catalogue of Microorganisms (GCM) 10K type strain sequencing project: providing services to taxonomists for standard genome sequencing and annotation.</title>
        <authorList>
            <consortium name="The Broad Institute Genomics Platform"/>
            <consortium name="The Broad Institute Genome Sequencing Center for Infectious Disease"/>
            <person name="Wu L."/>
            <person name="Ma J."/>
        </authorList>
    </citation>
    <scope>NUCLEOTIDE SEQUENCE [LARGE SCALE GENOMIC DNA]</scope>
    <source>
        <strain evidence="3">CG52</strain>
    </source>
</reference>
<accession>A0ABW4M344</accession>
<dbReference type="InterPro" id="IPR029044">
    <property type="entry name" value="Nucleotide-diphossugar_trans"/>
</dbReference>
<name>A0ABW4M344_9HYPH</name>
<dbReference type="CDD" id="cd00761">
    <property type="entry name" value="Glyco_tranf_GTA_type"/>
    <property type="match status" value="1"/>
</dbReference>